<feature type="region of interest" description="Disordered" evidence="1">
    <location>
        <begin position="26"/>
        <end position="91"/>
    </location>
</feature>
<reference evidence="2" key="1">
    <citation type="submission" date="2019-10" db="EMBL/GenBank/DDBJ databases">
        <authorList>
            <person name="Soares A.E.R."/>
            <person name="Aleixo A."/>
            <person name="Schneider P."/>
            <person name="Miyaki C.Y."/>
            <person name="Schneider M.P."/>
            <person name="Mello C."/>
            <person name="Vasconcelos A.T.R."/>
        </authorList>
    </citation>
    <scope>NUCLEOTIDE SEQUENCE</scope>
    <source>
        <tissue evidence="2">Muscle</tissue>
    </source>
</reference>
<feature type="compositionally biased region" description="Low complexity" evidence="1">
    <location>
        <begin position="50"/>
        <end position="59"/>
    </location>
</feature>
<sequence>MTSCQKRPLCLMETVPAGCKTDHQWPRLSQRVSNSGSTSGITSSRRRGGKPVQQQQQPKRGVRIHERKSSADTKAVKEGQVVLQRTRSSSEAEIHLQPMENLTPEQVDASKGVCDPMESPHWSRLLAGLVAPWREEPKLEQVWWWDL</sequence>
<dbReference type="EMBL" id="WHWB01034136">
    <property type="protein sequence ID" value="KAJ7413460.1"/>
    <property type="molecule type" value="Genomic_DNA"/>
</dbReference>
<evidence type="ECO:0000313" key="2">
    <source>
        <dbReference type="EMBL" id="KAJ7413460.1"/>
    </source>
</evidence>
<evidence type="ECO:0000256" key="1">
    <source>
        <dbReference type="SAM" id="MobiDB-lite"/>
    </source>
</evidence>
<keyword evidence="3" id="KW-1185">Reference proteome</keyword>
<dbReference type="Proteomes" id="UP001145742">
    <property type="component" value="Unassembled WGS sequence"/>
</dbReference>
<gene>
    <name evidence="2" type="ORF">WISP_90556</name>
</gene>
<protein>
    <submittedName>
        <fullName evidence="2">Uncharacterized protein</fullName>
    </submittedName>
</protein>
<organism evidence="2 3">
    <name type="scientific">Willisornis vidua</name>
    <name type="common">Xingu scale-backed antbird</name>
    <dbReference type="NCBI Taxonomy" id="1566151"/>
    <lineage>
        <taxon>Eukaryota</taxon>
        <taxon>Metazoa</taxon>
        <taxon>Chordata</taxon>
        <taxon>Craniata</taxon>
        <taxon>Vertebrata</taxon>
        <taxon>Euteleostomi</taxon>
        <taxon>Archelosauria</taxon>
        <taxon>Archosauria</taxon>
        <taxon>Dinosauria</taxon>
        <taxon>Saurischia</taxon>
        <taxon>Theropoda</taxon>
        <taxon>Coelurosauria</taxon>
        <taxon>Aves</taxon>
        <taxon>Neognathae</taxon>
        <taxon>Neoaves</taxon>
        <taxon>Telluraves</taxon>
        <taxon>Australaves</taxon>
        <taxon>Passeriformes</taxon>
        <taxon>Thamnophilidae</taxon>
        <taxon>Willisornis</taxon>
    </lineage>
</organism>
<name>A0ABQ9D7H7_9PASS</name>
<proteinExistence type="predicted"/>
<feature type="compositionally biased region" description="Basic and acidic residues" evidence="1">
    <location>
        <begin position="63"/>
        <end position="77"/>
    </location>
</feature>
<feature type="compositionally biased region" description="Low complexity" evidence="1">
    <location>
        <begin position="33"/>
        <end position="43"/>
    </location>
</feature>
<comment type="caution">
    <text evidence="2">The sequence shown here is derived from an EMBL/GenBank/DDBJ whole genome shotgun (WGS) entry which is preliminary data.</text>
</comment>
<evidence type="ECO:0000313" key="3">
    <source>
        <dbReference type="Proteomes" id="UP001145742"/>
    </source>
</evidence>
<accession>A0ABQ9D7H7</accession>